<dbReference type="RefSeq" id="WP_207224807.1">
    <property type="nucleotide sequence ID" value="NZ_SGWV01000009.1"/>
</dbReference>
<evidence type="ECO:0000256" key="4">
    <source>
        <dbReference type="ARBA" id="ARBA00022741"/>
    </source>
</evidence>
<dbReference type="PANTHER" id="PTHR42788:SF13">
    <property type="entry name" value="ALIPHATIC SULFONATES IMPORT ATP-BINDING PROTEIN SSUB"/>
    <property type="match status" value="1"/>
</dbReference>
<keyword evidence="3" id="KW-1003">Cell membrane</keyword>
<dbReference type="InterPro" id="IPR027417">
    <property type="entry name" value="P-loop_NTPase"/>
</dbReference>
<dbReference type="InterPro" id="IPR050166">
    <property type="entry name" value="ABC_transporter_ATP-bind"/>
</dbReference>
<dbReference type="GO" id="GO:0016887">
    <property type="term" value="F:ATP hydrolysis activity"/>
    <property type="evidence" value="ECO:0007669"/>
    <property type="project" value="InterPro"/>
</dbReference>
<dbReference type="InterPro" id="IPR003439">
    <property type="entry name" value="ABC_transporter-like_ATP-bd"/>
</dbReference>
<evidence type="ECO:0000256" key="2">
    <source>
        <dbReference type="ARBA" id="ARBA00022448"/>
    </source>
</evidence>
<evidence type="ECO:0000256" key="5">
    <source>
        <dbReference type="ARBA" id="ARBA00022840"/>
    </source>
</evidence>
<keyword evidence="4" id="KW-0547">Nucleotide-binding</keyword>
<keyword evidence="8" id="KW-1185">Reference proteome</keyword>
<feature type="domain" description="ABC transporter" evidence="6">
    <location>
        <begin position="21"/>
        <end position="255"/>
    </location>
</feature>
<dbReference type="Gene3D" id="3.40.50.300">
    <property type="entry name" value="P-loop containing nucleotide triphosphate hydrolases"/>
    <property type="match status" value="1"/>
</dbReference>
<keyword evidence="2" id="KW-0813">Transport</keyword>
<dbReference type="SMART" id="SM00382">
    <property type="entry name" value="AAA"/>
    <property type="match status" value="1"/>
</dbReference>
<dbReference type="EMBL" id="SGWV01000009">
    <property type="protein sequence ID" value="RZS54912.1"/>
    <property type="molecule type" value="Genomic_DNA"/>
</dbReference>
<protein>
    <submittedName>
        <fullName evidence="7">NitT/TauT family transport system ATP-binding protein</fullName>
    </submittedName>
</protein>
<dbReference type="GO" id="GO:0005524">
    <property type="term" value="F:ATP binding"/>
    <property type="evidence" value="ECO:0007669"/>
    <property type="project" value="UniProtKB-KW"/>
</dbReference>
<keyword evidence="3" id="KW-0472">Membrane</keyword>
<dbReference type="AlphaFoldDB" id="A0A4Q7LL16"/>
<evidence type="ECO:0000313" key="8">
    <source>
        <dbReference type="Proteomes" id="UP000293433"/>
    </source>
</evidence>
<dbReference type="PANTHER" id="PTHR42788">
    <property type="entry name" value="TAURINE IMPORT ATP-BINDING PROTEIN-RELATED"/>
    <property type="match status" value="1"/>
</dbReference>
<dbReference type="InterPro" id="IPR017871">
    <property type="entry name" value="ABC_transporter-like_CS"/>
</dbReference>
<reference evidence="7 8" key="1">
    <citation type="submission" date="2019-02" db="EMBL/GenBank/DDBJ databases">
        <title>Genomic Encyclopedia of Type Strains, Phase IV (KMG-IV): sequencing the most valuable type-strain genomes for metagenomic binning, comparative biology and taxonomic classification.</title>
        <authorList>
            <person name="Goeker M."/>
        </authorList>
    </citation>
    <scope>NUCLEOTIDE SEQUENCE [LARGE SCALE GENOMIC DNA]</scope>
    <source>
        <strain evidence="7 8">DSM 10617</strain>
    </source>
</reference>
<comment type="similarity">
    <text evidence="1">Belongs to the ABC transporter superfamily.</text>
</comment>
<sequence>MSHPEHAQAAGAADAHAQAHIRCSGLWKHYGRGPSRMTALQAVDLAIAPNEFVTLVGASGCGKSTLLRTIGGLESHDAGELVVDGRAVDGPGPDRAMVFQHYSLYPWLTVIDNIKFSRRLAVHTQDRSSADVEAASGRADALLRLMGLGHVAHAYPGQLSGGMQQRVAIARALMSRPPVLLMDEPFGALDAQTREVMHDLILHVHRLERTTIVFVTHDVEEALYLGQRVVLMAPRPGRIDSIHAVPLGPRRSQDMKLAPEFVALKREVLARIRATSGLQTDHELLEQLSQAATLDQTR</sequence>
<dbReference type="InterPro" id="IPR003593">
    <property type="entry name" value="AAA+_ATPase"/>
</dbReference>
<comment type="caution">
    <text evidence="7">The sequence shown here is derived from an EMBL/GenBank/DDBJ whole genome shotgun (WGS) entry which is preliminary data.</text>
</comment>
<accession>A0A4Q7LL16</accession>
<dbReference type="SUPFAM" id="SSF52540">
    <property type="entry name" value="P-loop containing nucleoside triphosphate hydrolases"/>
    <property type="match status" value="1"/>
</dbReference>
<dbReference type="Pfam" id="PF00005">
    <property type="entry name" value="ABC_tran"/>
    <property type="match status" value="1"/>
</dbReference>
<dbReference type="CDD" id="cd03293">
    <property type="entry name" value="ABC_NrtD_SsuB_transporters"/>
    <property type="match status" value="1"/>
</dbReference>
<gene>
    <name evidence="7" type="ORF">EV685_2397</name>
</gene>
<name>A0A4Q7LL16_9BURK</name>
<dbReference type="PROSITE" id="PS50893">
    <property type="entry name" value="ABC_TRANSPORTER_2"/>
    <property type="match status" value="1"/>
</dbReference>
<evidence type="ECO:0000313" key="7">
    <source>
        <dbReference type="EMBL" id="RZS54912.1"/>
    </source>
</evidence>
<evidence type="ECO:0000256" key="1">
    <source>
        <dbReference type="ARBA" id="ARBA00005417"/>
    </source>
</evidence>
<dbReference type="PROSITE" id="PS00211">
    <property type="entry name" value="ABC_TRANSPORTER_1"/>
    <property type="match status" value="1"/>
</dbReference>
<keyword evidence="5 7" id="KW-0067">ATP-binding</keyword>
<evidence type="ECO:0000259" key="6">
    <source>
        <dbReference type="PROSITE" id="PS50893"/>
    </source>
</evidence>
<dbReference type="Proteomes" id="UP000293433">
    <property type="component" value="Unassembled WGS sequence"/>
</dbReference>
<organism evidence="7 8">
    <name type="scientific">Sphaerotilus mobilis</name>
    <dbReference type="NCBI Taxonomy" id="47994"/>
    <lineage>
        <taxon>Bacteria</taxon>
        <taxon>Pseudomonadati</taxon>
        <taxon>Pseudomonadota</taxon>
        <taxon>Betaproteobacteria</taxon>
        <taxon>Burkholderiales</taxon>
        <taxon>Sphaerotilaceae</taxon>
        <taxon>Sphaerotilus</taxon>
    </lineage>
</organism>
<evidence type="ECO:0000256" key="3">
    <source>
        <dbReference type="ARBA" id="ARBA00022475"/>
    </source>
</evidence>
<proteinExistence type="inferred from homology"/>